<dbReference type="AlphaFoldDB" id="A0A410G4W5"/>
<organism evidence="1 2">
    <name type="scientific">Aequorivita ciconiae</name>
    <dbReference type="NCBI Taxonomy" id="2494375"/>
    <lineage>
        <taxon>Bacteria</taxon>
        <taxon>Pseudomonadati</taxon>
        <taxon>Bacteroidota</taxon>
        <taxon>Flavobacteriia</taxon>
        <taxon>Flavobacteriales</taxon>
        <taxon>Flavobacteriaceae</taxon>
        <taxon>Aequorivita</taxon>
    </lineage>
</organism>
<name>A0A410G4W5_9FLAO</name>
<evidence type="ECO:0000313" key="2">
    <source>
        <dbReference type="Proteomes" id="UP000285517"/>
    </source>
</evidence>
<accession>A0A410G4W5</accession>
<dbReference type="RefSeq" id="WP_128250673.1">
    <property type="nucleotide sequence ID" value="NZ_CP034951.1"/>
</dbReference>
<gene>
    <name evidence="1" type="ORF">EI546_11515</name>
</gene>
<keyword evidence="2" id="KW-1185">Reference proteome</keyword>
<proteinExistence type="predicted"/>
<dbReference type="OrthoDB" id="9985423at2"/>
<dbReference type="KEGG" id="aev:EI546_11515"/>
<dbReference type="Proteomes" id="UP000285517">
    <property type="component" value="Chromosome"/>
</dbReference>
<dbReference type="EMBL" id="CP034951">
    <property type="protein sequence ID" value="QAA82306.1"/>
    <property type="molecule type" value="Genomic_DNA"/>
</dbReference>
<evidence type="ECO:0000313" key="1">
    <source>
        <dbReference type="EMBL" id="QAA82306.1"/>
    </source>
</evidence>
<reference evidence="1 2" key="1">
    <citation type="submission" date="2019-01" db="EMBL/GenBank/DDBJ databases">
        <title>Complete genome sequencing of Aequorivita sp. H23M31.</title>
        <authorList>
            <person name="Bae J.-W."/>
        </authorList>
    </citation>
    <scope>NUCLEOTIDE SEQUENCE [LARGE SCALE GENOMIC DNA]</scope>
    <source>
        <strain evidence="1 2">H23M31</strain>
    </source>
</reference>
<sequence length="67" mass="7526">MRNVSFGSQWWGIGGITANVSCMSSGVGWHELLQTVTCQRKIRRIFQVGGKKPLLIASMKKQRVSYL</sequence>
<protein>
    <submittedName>
        <fullName evidence="1">Uncharacterized protein</fullName>
    </submittedName>
</protein>